<dbReference type="Proteomes" id="UP000094776">
    <property type="component" value="Chromosome 2"/>
</dbReference>
<evidence type="ECO:0000259" key="6">
    <source>
        <dbReference type="Pfam" id="PF22003"/>
    </source>
</evidence>
<keyword evidence="3" id="KW-0281">Fimbrium</keyword>
<dbReference type="InterPro" id="IPR054160">
    <property type="entry name" value="MrkD_recept-bd"/>
</dbReference>
<dbReference type="InterPro" id="IPR000259">
    <property type="entry name" value="Adhesion_dom_fimbrial"/>
</dbReference>
<gene>
    <name evidence="7" type="ORF">WT26_21655</name>
</gene>
<comment type="similarity">
    <text evidence="2">Belongs to the fimbrial protein family.</text>
</comment>
<dbReference type="InterPro" id="IPR036937">
    <property type="entry name" value="Adhesion_dom_fimbrial_sf"/>
</dbReference>
<evidence type="ECO:0000256" key="3">
    <source>
        <dbReference type="ARBA" id="ARBA00023263"/>
    </source>
</evidence>
<feature type="signal peptide" evidence="4">
    <location>
        <begin position="1"/>
        <end position="32"/>
    </location>
</feature>
<dbReference type="GO" id="GO:0009289">
    <property type="term" value="C:pilus"/>
    <property type="evidence" value="ECO:0007669"/>
    <property type="project" value="UniProtKB-SubCell"/>
</dbReference>
<accession>A0A1B4PXH1</accession>
<dbReference type="InterPro" id="IPR008966">
    <property type="entry name" value="Adhesion_dom_sf"/>
</dbReference>
<dbReference type="EMBL" id="CP013444">
    <property type="protein sequence ID" value="AOK18631.1"/>
    <property type="molecule type" value="Genomic_DNA"/>
</dbReference>
<dbReference type="RefSeq" id="WP_080485710.1">
    <property type="nucleotide sequence ID" value="NZ_CP013444.1"/>
</dbReference>
<dbReference type="AlphaFoldDB" id="A0A1B4PXH1"/>
<feature type="domain" description="MrkD-like receptor binding" evidence="6">
    <location>
        <begin position="56"/>
        <end position="168"/>
    </location>
</feature>
<dbReference type="PANTHER" id="PTHR33420:SF14">
    <property type="entry name" value="TYPE 1 FIMBRIN D-MANNOSE SPECIFIC ADHESIN"/>
    <property type="match status" value="1"/>
</dbReference>
<feature type="chain" id="PRO_5008567600" evidence="4">
    <location>
        <begin position="33"/>
        <end position="345"/>
    </location>
</feature>
<reference evidence="7 8" key="1">
    <citation type="submission" date="2015-12" db="EMBL/GenBank/DDBJ databases">
        <title>Diversity of Burkholderia near neighbor genomes.</title>
        <authorList>
            <person name="Sahl J."/>
            <person name="Wagner D."/>
            <person name="Keim P."/>
        </authorList>
    </citation>
    <scope>NUCLEOTIDE SEQUENCE [LARGE SCALE GENOMIC DNA]</scope>
    <source>
        <strain evidence="7 8">MSMB1184WGS</strain>
    </source>
</reference>
<dbReference type="Gene3D" id="2.60.40.3310">
    <property type="match status" value="1"/>
</dbReference>
<dbReference type="Gene3D" id="2.60.40.1090">
    <property type="entry name" value="Fimbrial-type adhesion domain"/>
    <property type="match status" value="1"/>
</dbReference>
<feature type="domain" description="Fimbrial-type adhesion" evidence="5">
    <location>
        <begin position="196"/>
        <end position="345"/>
    </location>
</feature>
<proteinExistence type="inferred from homology"/>
<dbReference type="Pfam" id="PF22003">
    <property type="entry name" value="MrkDrd"/>
    <property type="match status" value="1"/>
</dbReference>
<sequence>MHAITTFKFKRVAHIAFGLAFLAFGLCTNVQATCNVRQSFVGPGPGRFTISLPATVAFDPMQPDGTVLMSRDVVSQGFEVYATGCKNPNSLGREMHSGVGTLGRFDTFPTSVAGVGIRVGYRSSGGTAIWWNNNIVDNSGSVGMTIYPPPLVVELIKTGPITAQGSLGGEIGRLTLLDHGQIVYSVFMTGTLTIKPSVPTCNVLTKTVPVGLGKVTMETLRGLGSSSQSTPFDIKLQCAGGTQGATTRMCMTLTDAADPGNRGTALSLSPDSKAKGYGIQILRADDTPVSYGPDSAAAGNPGQWYVGEPGNNHVAIPLKARYVRTATDVQPGTANGVATFTMSYQ</sequence>
<keyword evidence="4" id="KW-0732">Signal</keyword>
<evidence type="ECO:0000256" key="1">
    <source>
        <dbReference type="ARBA" id="ARBA00004561"/>
    </source>
</evidence>
<dbReference type="SUPFAM" id="SSF49401">
    <property type="entry name" value="Bacterial adhesins"/>
    <property type="match status" value="1"/>
</dbReference>
<protein>
    <submittedName>
        <fullName evidence="7">Uncharacterized protein</fullName>
    </submittedName>
</protein>
<evidence type="ECO:0000313" key="7">
    <source>
        <dbReference type="EMBL" id="AOK18631.1"/>
    </source>
</evidence>
<evidence type="ECO:0000259" key="5">
    <source>
        <dbReference type="Pfam" id="PF00419"/>
    </source>
</evidence>
<evidence type="ECO:0000256" key="4">
    <source>
        <dbReference type="SAM" id="SignalP"/>
    </source>
</evidence>
<dbReference type="PANTHER" id="PTHR33420">
    <property type="entry name" value="FIMBRIAL SUBUNIT ELFA-RELATED"/>
    <property type="match status" value="1"/>
</dbReference>
<organism evidence="7 8">
    <name type="scientific">Burkholderia cepacia</name>
    <name type="common">Pseudomonas cepacia</name>
    <dbReference type="NCBI Taxonomy" id="292"/>
    <lineage>
        <taxon>Bacteria</taxon>
        <taxon>Pseudomonadati</taxon>
        <taxon>Pseudomonadota</taxon>
        <taxon>Betaproteobacteria</taxon>
        <taxon>Burkholderiales</taxon>
        <taxon>Burkholderiaceae</taxon>
        <taxon>Burkholderia</taxon>
        <taxon>Burkholderia cepacia complex</taxon>
    </lineage>
</organism>
<dbReference type="Pfam" id="PF00419">
    <property type="entry name" value="Fimbrial"/>
    <property type="match status" value="1"/>
</dbReference>
<comment type="subcellular location">
    <subcellularLocation>
        <location evidence="1">Fimbrium</location>
    </subcellularLocation>
</comment>
<dbReference type="GO" id="GO:0043709">
    <property type="term" value="P:cell adhesion involved in single-species biofilm formation"/>
    <property type="evidence" value="ECO:0007669"/>
    <property type="project" value="TreeGrafter"/>
</dbReference>
<name>A0A1B4PXH1_BURCE</name>
<dbReference type="InterPro" id="IPR050263">
    <property type="entry name" value="Bact_Fimbrial_Adh_Pro"/>
</dbReference>
<evidence type="ECO:0000313" key="8">
    <source>
        <dbReference type="Proteomes" id="UP000094776"/>
    </source>
</evidence>
<evidence type="ECO:0000256" key="2">
    <source>
        <dbReference type="ARBA" id="ARBA00006671"/>
    </source>
</evidence>